<evidence type="ECO:0008006" key="6">
    <source>
        <dbReference type="Google" id="ProtNLM"/>
    </source>
</evidence>
<evidence type="ECO:0000313" key="4">
    <source>
        <dbReference type="EMBL" id="MCT2406398.1"/>
    </source>
</evidence>
<accession>A0ABT2ICN5</accession>
<proteinExistence type="predicted"/>
<dbReference type="Proteomes" id="UP001142057">
    <property type="component" value="Unassembled WGS sequence"/>
</dbReference>
<dbReference type="PANTHER" id="PTHR46652">
    <property type="entry name" value="LEUCINE-RICH REPEAT AND IQ DOMAIN-CONTAINING PROTEIN 1-RELATED"/>
    <property type="match status" value="1"/>
</dbReference>
<keyword evidence="2" id="KW-0677">Repeat</keyword>
<dbReference type="RefSeq" id="WP_259827124.1">
    <property type="nucleotide sequence ID" value="NZ_JANZQH010000001.1"/>
</dbReference>
<evidence type="ECO:0000256" key="3">
    <source>
        <dbReference type="SAM" id="SignalP"/>
    </source>
</evidence>
<sequence>MKKTLFIIFLFCAKFISAQSIHFTNPSFEKSVLLKHPEIDWNKNGKIEKEEAESVSRLDLMEQNLTNADDVKYFKNIEYLSLTINGITKLKLHDFYKLKEIYCARNKLSEFEIANIPSLEQLAVGRNELKKVTIINCPNLQSINMMDNQIRDFDVKRFKKLKYLSIDNNQFEKLDLTNNPELIQIVINKNNIKTIDITQNPNLMMNVLYVDDNVKIIGTPEQMKNYTKAPIIYTK</sequence>
<organism evidence="4 5">
    <name type="scientific">Chryseobacterium pyrolae</name>
    <dbReference type="NCBI Taxonomy" id="2987481"/>
    <lineage>
        <taxon>Bacteria</taxon>
        <taxon>Pseudomonadati</taxon>
        <taxon>Bacteroidota</taxon>
        <taxon>Flavobacteriia</taxon>
        <taxon>Flavobacteriales</taxon>
        <taxon>Weeksellaceae</taxon>
        <taxon>Chryseobacterium group</taxon>
        <taxon>Chryseobacterium</taxon>
    </lineage>
</organism>
<keyword evidence="1" id="KW-0433">Leucine-rich repeat</keyword>
<dbReference type="EMBL" id="JANZQH010000001">
    <property type="protein sequence ID" value="MCT2406398.1"/>
    <property type="molecule type" value="Genomic_DNA"/>
</dbReference>
<dbReference type="InterPro" id="IPR050836">
    <property type="entry name" value="SDS22/Internalin_LRR"/>
</dbReference>
<evidence type="ECO:0000313" key="5">
    <source>
        <dbReference type="Proteomes" id="UP001142057"/>
    </source>
</evidence>
<evidence type="ECO:0000256" key="1">
    <source>
        <dbReference type="ARBA" id="ARBA00022614"/>
    </source>
</evidence>
<keyword evidence="3" id="KW-0732">Signal</keyword>
<feature type="signal peptide" evidence="3">
    <location>
        <begin position="1"/>
        <end position="18"/>
    </location>
</feature>
<reference evidence="4" key="1">
    <citation type="submission" date="2022-08" db="EMBL/GenBank/DDBJ databases">
        <title>Chryseobacterium antibioticum,isolated from the rhizosphere soil of Pyrola in Tibet.</title>
        <authorList>
            <person name="Kan Y."/>
        </authorList>
    </citation>
    <scope>NUCLEOTIDE SEQUENCE</scope>
    <source>
        <strain evidence="4">Pc2-12</strain>
    </source>
</reference>
<dbReference type="SUPFAM" id="SSF52058">
    <property type="entry name" value="L domain-like"/>
    <property type="match status" value="1"/>
</dbReference>
<dbReference type="InterPro" id="IPR032675">
    <property type="entry name" value="LRR_dom_sf"/>
</dbReference>
<name>A0ABT2ICN5_9FLAO</name>
<feature type="chain" id="PRO_5047450956" description="Leucine-rich repeat domain-containing protein" evidence="3">
    <location>
        <begin position="19"/>
        <end position="235"/>
    </location>
</feature>
<gene>
    <name evidence="4" type="ORF">NZD88_02365</name>
</gene>
<protein>
    <recommendedName>
        <fullName evidence="6">Leucine-rich repeat domain-containing protein</fullName>
    </recommendedName>
</protein>
<comment type="caution">
    <text evidence="4">The sequence shown here is derived from an EMBL/GenBank/DDBJ whole genome shotgun (WGS) entry which is preliminary data.</text>
</comment>
<keyword evidence="5" id="KW-1185">Reference proteome</keyword>
<dbReference type="Gene3D" id="3.80.10.10">
    <property type="entry name" value="Ribonuclease Inhibitor"/>
    <property type="match status" value="1"/>
</dbReference>
<evidence type="ECO:0000256" key="2">
    <source>
        <dbReference type="ARBA" id="ARBA00022737"/>
    </source>
</evidence>
<dbReference type="PANTHER" id="PTHR46652:SF3">
    <property type="entry name" value="LEUCINE-RICH REPEAT-CONTAINING PROTEIN 9"/>
    <property type="match status" value="1"/>
</dbReference>